<protein>
    <submittedName>
        <fullName evidence="6">ABC transporter ATP-binding protein</fullName>
    </submittedName>
</protein>
<dbReference type="GO" id="GO:0016887">
    <property type="term" value="F:ATP hydrolysis activity"/>
    <property type="evidence" value="ECO:0007669"/>
    <property type="project" value="InterPro"/>
</dbReference>
<sequence>MKMIEVEHLTKDYGNKKGIFDISFSLKKGEIVGFIGPNGAGKTTTIRHLMGFIKQQQGSAKIMGMDCFQEASEIQKHVGYLPGEISVMEHMNGYEFIQFIAEMKQIKDFQRAHELIEYLEFDPKVKIRKMSKGMKQKVGLVIAFMQDAPLILLDEPTSGLDPLMQQKFVELIQSEQKRGKTILMSSHIFEEIEQTCDRILMIKDGRIAADEDLNKMKLNRSKHYEITFANKEDAQQFANRIPACKRISCKVTFLWKGDVNVLLKELCTFDVKDMNARYQTLEEVFIQYYGEDRK</sequence>
<dbReference type="InterPro" id="IPR003439">
    <property type="entry name" value="ABC_transporter-like_ATP-bd"/>
</dbReference>
<keyword evidence="3" id="KW-0547">Nucleotide-binding</keyword>
<name>A0A6N4TH94_9FIRM</name>
<dbReference type="InterPro" id="IPR050763">
    <property type="entry name" value="ABC_transporter_ATP-binding"/>
</dbReference>
<dbReference type="PROSITE" id="PS00211">
    <property type="entry name" value="ABC_TRANSPORTER_1"/>
    <property type="match status" value="1"/>
</dbReference>
<dbReference type="PROSITE" id="PS50893">
    <property type="entry name" value="ABC_TRANSPORTER_2"/>
    <property type="match status" value="1"/>
</dbReference>
<dbReference type="KEGG" id="aarg:Aargi30884_12730"/>
<dbReference type="SMART" id="SM00382">
    <property type="entry name" value="AAA"/>
    <property type="match status" value="1"/>
</dbReference>
<gene>
    <name evidence="6" type="ORF">Aargi30884_12730</name>
</gene>
<keyword evidence="2" id="KW-0813">Transport</keyword>
<evidence type="ECO:0000259" key="5">
    <source>
        <dbReference type="PROSITE" id="PS50893"/>
    </source>
</evidence>
<comment type="similarity">
    <text evidence="1">Belongs to the ABC transporter superfamily.</text>
</comment>
<keyword evidence="4 6" id="KW-0067">ATP-binding</keyword>
<feature type="domain" description="ABC transporter" evidence="5">
    <location>
        <begin position="4"/>
        <end position="229"/>
    </location>
</feature>
<evidence type="ECO:0000256" key="2">
    <source>
        <dbReference type="ARBA" id="ARBA00022448"/>
    </source>
</evidence>
<dbReference type="Pfam" id="PF00005">
    <property type="entry name" value="ABC_tran"/>
    <property type="match status" value="1"/>
</dbReference>
<dbReference type="GO" id="GO:0005524">
    <property type="term" value="F:ATP binding"/>
    <property type="evidence" value="ECO:0007669"/>
    <property type="project" value="UniProtKB-KW"/>
</dbReference>
<dbReference type="PANTHER" id="PTHR42711:SF5">
    <property type="entry name" value="ABC TRANSPORTER ATP-BINDING PROTEIN NATA"/>
    <property type="match status" value="1"/>
</dbReference>
<dbReference type="Proteomes" id="UP000464754">
    <property type="component" value="Chromosome"/>
</dbReference>
<dbReference type="Gene3D" id="3.40.50.300">
    <property type="entry name" value="P-loop containing nucleotide triphosphate hydrolases"/>
    <property type="match status" value="1"/>
</dbReference>
<dbReference type="CDD" id="cd03230">
    <property type="entry name" value="ABC_DR_subfamily_A"/>
    <property type="match status" value="1"/>
</dbReference>
<organism evidence="6 7">
    <name type="scientific">Amedibacterium intestinale</name>
    <dbReference type="NCBI Taxonomy" id="2583452"/>
    <lineage>
        <taxon>Bacteria</taxon>
        <taxon>Bacillati</taxon>
        <taxon>Bacillota</taxon>
        <taxon>Erysipelotrichia</taxon>
        <taxon>Erysipelotrichales</taxon>
        <taxon>Erysipelotrichaceae</taxon>
        <taxon>Amedibacterium</taxon>
    </lineage>
</organism>
<evidence type="ECO:0000256" key="4">
    <source>
        <dbReference type="ARBA" id="ARBA00022840"/>
    </source>
</evidence>
<proteinExistence type="inferred from homology"/>
<dbReference type="SUPFAM" id="SSF52540">
    <property type="entry name" value="P-loop containing nucleoside triphosphate hydrolases"/>
    <property type="match status" value="1"/>
</dbReference>
<keyword evidence="7" id="KW-1185">Reference proteome</keyword>
<evidence type="ECO:0000256" key="3">
    <source>
        <dbReference type="ARBA" id="ARBA00022741"/>
    </source>
</evidence>
<dbReference type="EMBL" id="AP019695">
    <property type="protein sequence ID" value="BBK22370.1"/>
    <property type="molecule type" value="Genomic_DNA"/>
</dbReference>
<evidence type="ECO:0000256" key="1">
    <source>
        <dbReference type="ARBA" id="ARBA00005417"/>
    </source>
</evidence>
<dbReference type="AlphaFoldDB" id="A0A6N4TH94"/>
<reference evidence="7" key="1">
    <citation type="submission" date="2019-05" db="EMBL/GenBank/DDBJ databases">
        <title>Complete genome sequencing of Absiella argi strain JCM 30884.</title>
        <authorList>
            <person name="Sakamoto M."/>
            <person name="Murakami T."/>
            <person name="Mori H."/>
        </authorList>
    </citation>
    <scope>NUCLEOTIDE SEQUENCE [LARGE SCALE GENOMIC DNA]</scope>
    <source>
        <strain evidence="7">JCM 30884</strain>
    </source>
</reference>
<dbReference type="RefSeq" id="WP_163051769.1">
    <property type="nucleotide sequence ID" value="NZ_AP019695.1"/>
</dbReference>
<dbReference type="InterPro" id="IPR017871">
    <property type="entry name" value="ABC_transporter-like_CS"/>
</dbReference>
<dbReference type="InterPro" id="IPR027417">
    <property type="entry name" value="P-loop_NTPase"/>
</dbReference>
<dbReference type="InterPro" id="IPR003593">
    <property type="entry name" value="AAA+_ATPase"/>
</dbReference>
<dbReference type="PANTHER" id="PTHR42711">
    <property type="entry name" value="ABC TRANSPORTER ATP-BINDING PROTEIN"/>
    <property type="match status" value="1"/>
</dbReference>
<accession>A0A6N4TH94</accession>
<evidence type="ECO:0000313" key="7">
    <source>
        <dbReference type="Proteomes" id="UP000464754"/>
    </source>
</evidence>
<evidence type="ECO:0000313" key="6">
    <source>
        <dbReference type="EMBL" id="BBK22370.1"/>
    </source>
</evidence>